<keyword evidence="9" id="KW-0067">ATP-binding</keyword>
<dbReference type="GO" id="GO:0061710">
    <property type="term" value="F:L-threonylcarbamoyladenylate synthase"/>
    <property type="evidence" value="ECO:0007669"/>
    <property type="project" value="UniProtKB-EC"/>
</dbReference>
<sequence length="199" mass="21878">MTQVSLDTLVEAAILGNQVVSFPTDTVPALAVKPERAELIFQLKQRSADKPLILMGATPDSLWPFVQTQGEEWSVWSQIARQYWPGALTLVLPASEKVPHAINPSDPTTIGLRVPNAEITRNILQRTGPLATTSANLSGQPPLLTMADIDAQFPQVLTLHPREFNIIPEAECIPSTVVQWNPDGTWKVLRQGAVKLEFQ</sequence>
<proteinExistence type="inferred from homology"/>
<dbReference type="PATRIC" id="fig|1637645.4.peg.488"/>
<protein>
    <recommendedName>
        <fullName evidence="10">L-threonylcarbamoyladenylate synthase</fullName>
        <ecNumber evidence="3">2.7.7.87</ecNumber>
    </recommendedName>
    <alternativeName>
        <fullName evidence="10">L-threonylcarbamoyladenylate synthase</fullName>
    </alternativeName>
</protein>
<evidence type="ECO:0000256" key="9">
    <source>
        <dbReference type="ARBA" id="ARBA00022840"/>
    </source>
</evidence>
<dbReference type="PANTHER" id="PTHR17490:SF16">
    <property type="entry name" value="THREONYLCARBAMOYL-AMP SYNTHASE"/>
    <property type="match status" value="1"/>
</dbReference>
<evidence type="ECO:0000256" key="8">
    <source>
        <dbReference type="ARBA" id="ARBA00022741"/>
    </source>
</evidence>
<gene>
    <name evidence="13" type="ORF">WN50_06675</name>
</gene>
<organism evidence="13 14">
    <name type="scientific">Limnoraphis robusta CS-951</name>
    <dbReference type="NCBI Taxonomy" id="1637645"/>
    <lineage>
        <taxon>Bacteria</taxon>
        <taxon>Bacillati</taxon>
        <taxon>Cyanobacteriota</taxon>
        <taxon>Cyanophyceae</taxon>
        <taxon>Oscillatoriophycideae</taxon>
        <taxon>Oscillatoriales</taxon>
        <taxon>Sirenicapillariaceae</taxon>
        <taxon>Limnoraphis</taxon>
    </lineage>
</organism>
<dbReference type="Pfam" id="PF01300">
    <property type="entry name" value="Sua5_yciO_yrdC"/>
    <property type="match status" value="1"/>
</dbReference>
<evidence type="ECO:0000256" key="7">
    <source>
        <dbReference type="ARBA" id="ARBA00022695"/>
    </source>
</evidence>
<dbReference type="EC" id="2.7.7.87" evidence="3"/>
<dbReference type="RefSeq" id="WP_046277737.1">
    <property type="nucleotide sequence ID" value="NZ_LATL02000025.1"/>
</dbReference>
<dbReference type="GO" id="GO:0005737">
    <property type="term" value="C:cytoplasm"/>
    <property type="evidence" value="ECO:0007669"/>
    <property type="project" value="UniProtKB-SubCell"/>
</dbReference>
<dbReference type="Gene3D" id="3.90.870.10">
    <property type="entry name" value="DHBP synthase"/>
    <property type="match status" value="1"/>
</dbReference>
<dbReference type="OrthoDB" id="9814580at2"/>
<evidence type="ECO:0000256" key="10">
    <source>
        <dbReference type="ARBA" id="ARBA00029774"/>
    </source>
</evidence>
<comment type="caution">
    <text evidence="13">The sequence shown here is derived from an EMBL/GenBank/DDBJ whole genome shotgun (WGS) entry which is preliminary data.</text>
</comment>
<keyword evidence="6" id="KW-0819">tRNA processing</keyword>
<dbReference type="Proteomes" id="UP000033607">
    <property type="component" value="Unassembled WGS sequence"/>
</dbReference>
<evidence type="ECO:0000313" key="14">
    <source>
        <dbReference type="Proteomes" id="UP000033607"/>
    </source>
</evidence>
<dbReference type="PANTHER" id="PTHR17490">
    <property type="entry name" value="SUA5"/>
    <property type="match status" value="1"/>
</dbReference>
<evidence type="ECO:0000256" key="3">
    <source>
        <dbReference type="ARBA" id="ARBA00012584"/>
    </source>
</evidence>
<accession>A0A0F5YIT9</accession>
<feature type="domain" description="YrdC-like" evidence="12">
    <location>
        <begin position="3"/>
        <end position="194"/>
    </location>
</feature>
<keyword evidence="5" id="KW-0808">Transferase</keyword>
<name>A0A0F5YIT9_9CYAN</name>
<dbReference type="InterPro" id="IPR050156">
    <property type="entry name" value="TC-AMP_synthase_SUA5"/>
</dbReference>
<evidence type="ECO:0000256" key="2">
    <source>
        <dbReference type="ARBA" id="ARBA00007663"/>
    </source>
</evidence>
<dbReference type="InterPro" id="IPR017945">
    <property type="entry name" value="DHBP_synth_RibB-like_a/b_dom"/>
</dbReference>
<evidence type="ECO:0000256" key="11">
    <source>
        <dbReference type="ARBA" id="ARBA00048366"/>
    </source>
</evidence>
<comment type="catalytic activity">
    <reaction evidence="11">
        <text>L-threonine + hydrogencarbonate + ATP = L-threonylcarbamoyladenylate + diphosphate + H2O</text>
        <dbReference type="Rhea" id="RHEA:36407"/>
        <dbReference type="ChEBI" id="CHEBI:15377"/>
        <dbReference type="ChEBI" id="CHEBI:17544"/>
        <dbReference type="ChEBI" id="CHEBI:30616"/>
        <dbReference type="ChEBI" id="CHEBI:33019"/>
        <dbReference type="ChEBI" id="CHEBI:57926"/>
        <dbReference type="ChEBI" id="CHEBI:73682"/>
        <dbReference type="EC" id="2.7.7.87"/>
    </reaction>
</comment>
<evidence type="ECO:0000259" key="12">
    <source>
        <dbReference type="PROSITE" id="PS51163"/>
    </source>
</evidence>
<evidence type="ECO:0000256" key="1">
    <source>
        <dbReference type="ARBA" id="ARBA00004496"/>
    </source>
</evidence>
<evidence type="ECO:0000256" key="4">
    <source>
        <dbReference type="ARBA" id="ARBA00022490"/>
    </source>
</evidence>
<dbReference type="GO" id="GO:0006450">
    <property type="term" value="P:regulation of translational fidelity"/>
    <property type="evidence" value="ECO:0007669"/>
    <property type="project" value="TreeGrafter"/>
</dbReference>
<dbReference type="AlphaFoldDB" id="A0A0F5YIT9"/>
<dbReference type="GO" id="GO:0005524">
    <property type="term" value="F:ATP binding"/>
    <property type="evidence" value="ECO:0007669"/>
    <property type="project" value="UniProtKB-KW"/>
</dbReference>
<dbReference type="GO" id="GO:0000049">
    <property type="term" value="F:tRNA binding"/>
    <property type="evidence" value="ECO:0007669"/>
    <property type="project" value="TreeGrafter"/>
</dbReference>
<evidence type="ECO:0000256" key="5">
    <source>
        <dbReference type="ARBA" id="ARBA00022679"/>
    </source>
</evidence>
<dbReference type="EMBL" id="LATL02000025">
    <property type="protein sequence ID" value="KKD38849.1"/>
    <property type="molecule type" value="Genomic_DNA"/>
</dbReference>
<evidence type="ECO:0000313" key="13">
    <source>
        <dbReference type="EMBL" id="KKD38849.1"/>
    </source>
</evidence>
<evidence type="ECO:0000256" key="6">
    <source>
        <dbReference type="ARBA" id="ARBA00022694"/>
    </source>
</evidence>
<comment type="subcellular location">
    <subcellularLocation>
        <location evidence="1">Cytoplasm</location>
    </subcellularLocation>
</comment>
<keyword evidence="8" id="KW-0547">Nucleotide-binding</keyword>
<comment type="similarity">
    <text evidence="2">Belongs to the SUA5 family.</text>
</comment>
<keyword evidence="4" id="KW-0963">Cytoplasm</keyword>
<dbReference type="InterPro" id="IPR006070">
    <property type="entry name" value="Sua5-like_dom"/>
</dbReference>
<dbReference type="SUPFAM" id="SSF55821">
    <property type="entry name" value="YrdC/RibB"/>
    <property type="match status" value="1"/>
</dbReference>
<reference evidence="13 14" key="1">
    <citation type="submission" date="2015-06" db="EMBL/GenBank/DDBJ databases">
        <title>Draft genome assembly of filamentous brackish cyanobacterium Limnoraphis robusta strain CS-951.</title>
        <authorList>
            <person name="Willis A."/>
            <person name="Parks M."/>
            <person name="Burford M.A."/>
        </authorList>
    </citation>
    <scope>NUCLEOTIDE SEQUENCE [LARGE SCALE GENOMIC DNA]</scope>
    <source>
        <strain evidence="13 14">CS-951</strain>
    </source>
</reference>
<dbReference type="GO" id="GO:0008033">
    <property type="term" value="P:tRNA processing"/>
    <property type="evidence" value="ECO:0007669"/>
    <property type="project" value="UniProtKB-KW"/>
</dbReference>
<dbReference type="GO" id="GO:0003725">
    <property type="term" value="F:double-stranded RNA binding"/>
    <property type="evidence" value="ECO:0007669"/>
    <property type="project" value="InterPro"/>
</dbReference>
<keyword evidence="7" id="KW-0548">Nucleotidyltransferase</keyword>
<dbReference type="PROSITE" id="PS51163">
    <property type="entry name" value="YRDC"/>
    <property type="match status" value="1"/>
</dbReference>